<dbReference type="EMBL" id="RWJF01000001">
    <property type="protein sequence ID" value="RST30712.1"/>
    <property type="molecule type" value="Genomic_DNA"/>
</dbReference>
<dbReference type="GO" id="GO:0044781">
    <property type="term" value="P:bacterial-type flagellum organization"/>
    <property type="evidence" value="ECO:0007669"/>
    <property type="project" value="InterPro"/>
</dbReference>
<keyword evidence="2" id="KW-0282">Flagellum</keyword>
<dbReference type="InterPro" id="IPR019704">
    <property type="entry name" value="Flagellar_assmbl_FliX_class2"/>
</dbReference>
<reference evidence="2 3" key="1">
    <citation type="submission" date="2018-12" db="EMBL/GenBank/DDBJ databases">
        <title>Sphingomonas sp. HMF7854 Genome sequencing and assembly.</title>
        <authorList>
            <person name="Cha I."/>
            <person name="Kang H."/>
            <person name="Kim H."/>
            <person name="Kang J."/>
            <person name="Joh K."/>
        </authorList>
    </citation>
    <scope>NUCLEOTIDE SEQUENCE [LARGE SCALE GENOMIC DNA]</scope>
    <source>
        <strain evidence="2 3">HMF7854</strain>
    </source>
</reference>
<feature type="region of interest" description="Disordered" evidence="1">
    <location>
        <begin position="17"/>
        <end position="45"/>
    </location>
</feature>
<accession>A0A429VA32</accession>
<evidence type="ECO:0000313" key="2">
    <source>
        <dbReference type="EMBL" id="RST30712.1"/>
    </source>
</evidence>
<keyword evidence="2" id="KW-0969">Cilium</keyword>
<dbReference type="AlphaFoldDB" id="A0A429VA32"/>
<sequence>MQVDAVTALLQSALLAPAEKPDARPASFAQPAPPVPPAAQPGQVGGIAPSVAMLVTLAATDAGTPGRGAGPREAERGLDGLDALRRALVHGSVPPERIRMLRDWARGRRRSDDPDLAALEQEIELRILVELAKLERRPPG</sequence>
<name>A0A429VA32_9SPHN</name>
<dbReference type="Pfam" id="PF10768">
    <property type="entry name" value="FliX"/>
    <property type="match status" value="1"/>
</dbReference>
<dbReference type="OrthoDB" id="8005693at2"/>
<protein>
    <submittedName>
        <fullName evidence="2">Flagellar trans-acting factor FliX</fullName>
    </submittedName>
</protein>
<dbReference type="Proteomes" id="UP000274661">
    <property type="component" value="Unassembled WGS sequence"/>
</dbReference>
<proteinExistence type="predicted"/>
<organism evidence="2 3">
    <name type="scientific">Sphingomonas ginkgonis</name>
    <dbReference type="NCBI Taxonomy" id="2315330"/>
    <lineage>
        <taxon>Bacteria</taxon>
        <taxon>Pseudomonadati</taxon>
        <taxon>Pseudomonadota</taxon>
        <taxon>Alphaproteobacteria</taxon>
        <taxon>Sphingomonadales</taxon>
        <taxon>Sphingomonadaceae</taxon>
        <taxon>Sphingomonas</taxon>
    </lineage>
</organism>
<dbReference type="RefSeq" id="WP_126718546.1">
    <property type="nucleotide sequence ID" value="NZ_RWJF01000001.1"/>
</dbReference>
<evidence type="ECO:0000313" key="3">
    <source>
        <dbReference type="Proteomes" id="UP000274661"/>
    </source>
</evidence>
<keyword evidence="2" id="KW-0966">Cell projection</keyword>
<comment type="caution">
    <text evidence="2">The sequence shown here is derived from an EMBL/GenBank/DDBJ whole genome shotgun (WGS) entry which is preliminary data.</text>
</comment>
<evidence type="ECO:0000256" key="1">
    <source>
        <dbReference type="SAM" id="MobiDB-lite"/>
    </source>
</evidence>
<keyword evidence="3" id="KW-1185">Reference proteome</keyword>
<gene>
    <name evidence="2" type="ORF">HMF7854_07600</name>
</gene>